<keyword evidence="1" id="KW-0808">Transferase</keyword>
<gene>
    <name evidence="1" type="ORF">ABHN08_15620</name>
</gene>
<dbReference type="SUPFAM" id="SSF53756">
    <property type="entry name" value="UDP-Glycosyltransferase/glycogen phosphorylase"/>
    <property type="match status" value="1"/>
</dbReference>
<accession>A0AAU7ES18</accession>
<evidence type="ECO:0000313" key="1">
    <source>
        <dbReference type="EMBL" id="XBL94119.1"/>
    </source>
</evidence>
<dbReference type="PANTHER" id="PTHR12526">
    <property type="entry name" value="GLYCOSYLTRANSFERASE"/>
    <property type="match status" value="1"/>
</dbReference>
<dbReference type="Pfam" id="PF13692">
    <property type="entry name" value="Glyco_trans_1_4"/>
    <property type="match status" value="1"/>
</dbReference>
<name>A0AAU7ES18_9PSED</name>
<proteinExistence type="predicted"/>
<organism evidence="1">
    <name type="scientific">Pseudomonas iranensis</name>
    <dbReference type="NCBI Taxonomy" id="2745503"/>
    <lineage>
        <taxon>Bacteria</taxon>
        <taxon>Pseudomonadati</taxon>
        <taxon>Pseudomonadota</taxon>
        <taxon>Gammaproteobacteria</taxon>
        <taxon>Pseudomonadales</taxon>
        <taxon>Pseudomonadaceae</taxon>
        <taxon>Pseudomonas</taxon>
    </lineage>
</organism>
<keyword evidence="1" id="KW-0328">Glycosyltransferase</keyword>
<reference evidence="1" key="1">
    <citation type="submission" date="2024-05" db="EMBL/GenBank/DDBJ databases">
        <title>Draft genome sequence of Pseudomonas iranensis M7D1.</title>
        <authorList>
            <person name="Miller S.L."/>
            <person name="Nsubuga A."/>
            <person name="Lu N."/>
            <person name="King J."/>
            <person name="Shears P."/>
            <person name="Lawson P.A."/>
        </authorList>
    </citation>
    <scope>NUCLEOTIDE SEQUENCE</scope>
    <source>
        <strain evidence="1">M7D1</strain>
    </source>
</reference>
<dbReference type="AlphaFoldDB" id="A0AAU7ES18"/>
<protein>
    <submittedName>
        <fullName evidence="1">Glycosyltransferase</fullName>
        <ecNumber evidence="1">2.4.-.-</ecNumber>
    </submittedName>
</protein>
<dbReference type="EC" id="2.4.-.-" evidence="1"/>
<sequence length="426" mass="48188">MEIAKVLSKSLDVELYAPKVEQLSDVLFKIKAFSDTGFKSAAEHADFIIVQGDSLRAHPFLKEAKGCLVVDLYCPIPLEYHQASAGLTLDVRGMTSNFLCDVLHEQLVYGDHFICASEKQREFWLGALTLAGRINAYRWPQASHADVSELVSLLPFGLSSHRPEPTRKALRLAFDIPSKDFVLVWGGGLYQWFDPLTPIRAVHRLVSEGARVHLVFIGVKHPNASITQHDMCAQAVDLATELGLIDKWVHFNFGWVDYDDRHNFLLDADVGISSHFDNPETRFSFRTRMLDYMWCDLPIIATRGDVFGDSLTKEGIGISVGFEDLEEWTQAITVMMSDVDALKNYQEAVSKYSQGFRWESVADSFRERLETMVVAPDRSLVRSHYKSANDSSGFLFRLRRLYNTGGALSVFSAVWRRLRPIRGSRV</sequence>
<dbReference type="GO" id="GO:0016757">
    <property type="term" value="F:glycosyltransferase activity"/>
    <property type="evidence" value="ECO:0007669"/>
    <property type="project" value="UniProtKB-KW"/>
</dbReference>
<dbReference type="EMBL" id="CP157354">
    <property type="protein sequence ID" value="XBL94119.1"/>
    <property type="molecule type" value="Genomic_DNA"/>
</dbReference>
<dbReference type="Gene3D" id="3.40.50.2000">
    <property type="entry name" value="Glycogen Phosphorylase B"/>
    <property type="match status" value="1"/>
</dbReference>
<dbReference type="PANTHER" id="PTHR12526:SF635">
    <property type="entry name" value="GLYCOSYL TRANSFERASE GROUP 1"/>
    <property type="match status" value="1"/>
</dbReference>